<dbReference type="Gene3D" id="3.40.50.620">
    <property type="entry name" value="HUPs"/>
    <property type="match status" value="1"/>
</dbReference>
<dbReference type="InterPro" id="IPR014729">
    <property type="entry name" value="Rossmann-like_a/b/a_fold"/>
</dbReference>
<keyword evidence="5 8" id="KW-0547">Nucleotide-binding</keyword>
<proteinExistence type="inferred from homology"/>
<dbReference type="CDD" id="cd01992">
    <property type="entry name" value="TilS_N"/>
    <property type="match status" value="1"/>
</dbReference>
<dbReference type="SMART" id="SM00977">
    <property type="entry name" value="TilS_C"/>
    <property type="match status" value="1"/>
</dbReference>
<keyword evidence="9" id="KW-0175">Coiled coil</keyword>
<dbReference type="PANTHER" id="PTHR43033">
    <property type="entry name" value="TRNA(ILE)-LYSIDINE SYNTHASE-RELATED"/>
    <property type="match status" value="1"/>
</dbReference>
<dbReference type="GO" id="GO:0032267">
    <property type="term" value="F:tRNA(Ile)-lysidine synthase activity"/>
    <property type="evidence" value="ECO:0007669"/>
    <property type="project" value="UniProtKB-EC"/>
</dbReference>
<accession>A0A246BB93</accession>
<evidence type="ECO:0000256" key="1">
    <source>
        <dbReference type="ARBA" id="ARBA00004496"/>
    </source>
</evidence>
<dbReference type="InterPro" id="IPR011063">
    <property type="entry name" value="TilS/TtcA_N"/>
</dbReference>
<dbReference type="NCBIfam" id="TIGR02433">
    <property type="entry name" value="lysidine_TilS_C"/>
    <property type="match status" value="1"/>
</dbReference>
<feature type="binding site" evidence="8">
    <location>
        <begin position="28"/>
        <end position="33"/>
    </location>
    <ligand>
        <name>ATP</name>
        <dbReference type="ChEBI" id="CHEBI:30616"/>
    </ligand>
</feature>
<keyword evidence="3 8" id="KW-0436">Ligase</keyword>
<feature type="domain" description="Lysidine-tRNA(Ile) synthetase C-terminal" evidence="10">
    <location>
        <begin position="359"/>
        <end position="432"/>
    </location>
</feature>
<dbReference type="Pfam" id="PF01171">
    <property type="entry name" value="ATP_bind_3"/>
    <property type="match status" value="1"/>
</dbReference>
<dbReference type="SUPFAM" id="SSF52402">
    <property type="entry name" value="Adenine nucleotide alpha hydrolases-like"/>
    <property type="match status" value="1"/>
</dbReference>
<sequence>MLTKETFNHALRNLLQNPESSNFLLAVSGGADSMALLQLFYSLELKLQVAHVNYHLRGADSDADQQLVQDFCSENNIPFHLYEVSDKDQKPENSIQNWARNLRYDFFRKIQKTENLDYLVTAHHLNDQLETFLINLSKASGIHGLSGIPANENQILRPLLNFTKDEIYAFAEANNLEFREDVSNQKNEYLRNFIRNEIAPKLFETNENFLQNFAKSLNFLNQTKRFVEEKIQQIERELVSEKDHVLYLNKAKFAEQDDLTKFEILRKFGFQDEKEIAKIFNADKGKTFNSAEFQLLVDRENFVFIENTSNQNSTENSEEIIIAESLSSINNRDISLSKWIINENETHWVYDEEKLIFPLKLRKKKRGDLILPIGMIGKKTVSKFFKDEKIPILARQKIWLLCNGNDEVMGILPHRQDRRFSANQDTKSTIKIKF</sequence>
<feature type="coiled-coil region" evidence="9">
    <location>
        <begin position="217"/>
        <end position="244"/>
    </location>
</feature>
<evidence type="ECO:0000256" key="3">
    <source>
        <dbReference type="ARBA" id="ARBA00022598"/>
    </source>
</evidence>
<dbReference type="GO" id="GO:0005524">
    <property type="term" value="F:ATP binding"/>
    <property type="evidence" value="ECO:0007669"/>
    <property type="project" value="UniProtKB-UniRule"/>
</dbReference>
<dbReference type="AlphaFoldDB" id="A0A246BB93"/>
<evidence type="ECO:0000256" key="6">
    <source>
        <dbReference type="ARBA" id="ARBA00022840"/>
    </source>
</evidence>
<evidence type="ECO:0000313" key="11">
    <source>
        <dbReference type="EMBL" id="OWK98659.1"/>
    </source>
</evidence>
<dbReference type="EMBL" id="JASZ02000007">
    <property type="protein sequence ID" value="OWK98659.1"/>
    <property type="molecule type" value="Genomic_DNA"/>
</dbReference>
<evidence type="ECO:0000256" key="4">
    <source>
        <dbReference type="ARBA" id="ARBA00022694"/>
    </source>
</evidence>
<dbReference type="InterPro" id="IPR012094">
    <property type="entry name" value="tRNA_Ile_lys_synt"/>
</dbReference>
<dbReference type="InterPro" id="IPR012796">
    <property type="entry name" value="Lysidine-tRNA-synth_C"/>
</dbReference>
<organism evidence="11 12">
    <name type="scientific">Kaistella haifensis DSM 19056</name>
    <dbReference type="NCBI Taxonomy" id="1450526"/>
    <lineage>
        <taxon>Bacteria</taxon>
        <taxon>Pseudomonadati</taxon>
        <taxon>Bacteroidota</taxon>
        <taxon>Flavobacteriia</taxon>
        <taxon>Flavobacteriales</taxon>
        <taxon>Weeksellaceae</taxon>
        <taxon>Chryseobacterium group</taxon>
        <taxon>Kaistella</taxon>
    </lineage>
</organism>
<protein>
    <recommendedName>
        <fullName evidence="8">tRNA(Ile)-lysidine synthase</fullName>
        <ecNumber evidence="8">6.3.4.19</ecNumber>
    </recommendedName>
    <alternativeName>
        <fullName evidence="8">tRNA(Ile)-2-lysyl-cytidine synthase</fullName>
    </alternativeName>
    <alternativeName>
        <fullName evidence="8">tRNA(Ile)-lysidine synthetase</fullName>
    </alternativeName>
</protein>
<evidence type="ECO:0000313" key="12">
    <source>
        <dbReference type="Proteomes" id="UP000197587"/>
    </source>
</evidence>
<comment type="similarity">
    <text evidence="8">Belongs to the tRNA(Ile)-lysidine synthase family.</text>
</comment>
<comment type="domain">
    <text evidence="8">The N-terminal region contains the highly conserved SGGXDS motif, predicted to be a P-loop motif involved in ATP binding.</text>
</comment>
<reference evidence="11 12" key="1">
    <citation type="submission" date="2014-01" db="EMBL/GenBank/DDBJ databases">
        <authorList>
            <consortium name="Genome Consortium for Active Teaching"/>
            <person name="Sontag T.C."/>
            <person name="Newman J.D."/>
        </authorList>
    </citation>
    <scope>NUCLEOTIDE SEQUENCE [LARGE SCALE GENOMIC DNA]</scope>
    <source>
        <strain evidence="11 12">DSM 19056</strain>
    </source>
</reference>
<evidence type="ECO:0000256" key="5">
    <source>
        <dbReference type="ARBA" id="ARBA00022741"/>
    </source>
</evidence>
<evidence type="ECO:0000256" key="9">
    <source>
        <dbReference type="SAM" id="Coils"/>
    </source>
</evidence>
<dbReference type="GO" id="GO:0006400">
    <property type="term" value="P:tRNA modification"/>
    <property type="evidence" value="ECO:0007669"/>
    <property type="project" value="UniProtKB-UniRule"/>
</dbReference>
<keyword evidence="2 8" id="KW-0963">Cytoplasm</keyword>
<keyword evidence="12" id="KW-1185">Reference proteome</keyword>
<comment type="subcellular location">
    <subcellularLocation>
        <location evidence="1 8">Cytoplasm</location>
    </subcellularLocation>
</comment>
<evidence type="ECO:0000256" key="7">
    <source>
        <dbReference type="ARBA" id="ARBA00048539"/>
    </source>
</evidence>
<evidence type="ECO:0000256" key="8">
    <source>
        <dbReference type="HAMAP-Rule" id="MF_01161"/>
    </source>
</evidence>
<dbReference type="RefSeq" id="WP_088263751.1">
    <property type="nucleotide sequence ID" value="NZ_JASZ02000007.1"/>
</dbReference>
<dbReference type="PANTHER" id="PTHR43033:SF1">
    <property type="entry name" value="TRNA(ILE)-LYSIDINE SYNTHASE-RELATED"/>
    <property type="match status" value="1"/>
</dbReference>
<dbReference type="InterPro" id="IPR012795">
    <property type="entry name" value="tRNA_Ile_lys_synt_N"/>
</dbReference>
<keyword evidence="4 8" id="KW-0819">tRNA processing</keyword>
<evidence type="ECO:0000256" key="2">
    <source>
        <dbReference type="ARBA" id="ARBA00022490"/>
    </source>
</evidence>
<comment type="caution">
    <text evidence="11">The sequence shown here is derived from an EMBL/GenBank/DDBJ whole genome shotgun (WGS) entry which is preliminary data.</text>
</comment>
<dbReference type="HAMAP" id="MF_01161">
    <property type="entry name" value="tRNA_Ile_lys_synt"/>
    <property type="match status" value="1"/>
</dbReference>
<comment type="function">
    <text evidence="8">Ligates lysine onto the cytidine present at position 34 of the AUA codon-specific tRNA(Ile) that contains the anticodon CAU, in an ATP-dependent manner. Cytidine is converted to lysidine, thus changing the amino acid specificity of the tRNA from methionine to isoleucine.</text>
</comment>
<comment type="catalytic activity">
    <reaction evidence="7 8">
        <text>cytidine(34) in tRNA(Ile2) + L-lysine + ATP = lysidine(34) in tRNA(Ile2) + AMP + diphosphate + H(+)</text>
        <dbReference type="Rhea" id="RHEA:43744"/>
        <dbReference type="Rhea" id="RHEA-COMP:10625"/>
        <dbReference type="Rhea" id="RHEA-COMP:10670"/>
        <dbReference type="ChEBI" id="CHEBI:15378"/>
        <dbReference type="ChEBI" id="CHEBI:30616"/>
        <dbReference type="ChEBI" id="CHEBI:32551"/>
        <dbReference type="ChEBI" id="CHEBI:33019"/>
        <dbReference type="ChEBI" id="CHEBI:82748"/>
        <dbReference type="ChEBI" id="CHEBI:83665"/>
        <dbReference type="ChEBI" id="CHEBI:456215"/>
        <dbReference type="EC" id="6.3.4.19"/>
    </reaction>
</comment>
<evidence type="ECO:0000259" key="10">
    <source>
        <dbReference type="SMART" id="SM00977"/>
    </source>
</evidence>
<dbReference type="Proteomes" id="UP000197587">
    <property type="component" value="Unassembled WGS sequence"/>
</dbReference>
<dbReference type="EC" id="6.3.4.19" evidence="8"/>
<gene>
    <name evidence="8" type="primary">tilS</name>
    <name evidence="11" type="ORF">AP75_05075</name>
</gene>
<keyword evidence="6 8" id="KW-0067">ATP-binding</keyword>
<dbReference type="SUPFAM" id="SSF56037">
    <property type="entry name" value="PheT/TilS domain"/>
    <property type="match status" value="1"/>
</dbReference>
<dbReference type="GO" id="GO:0005737">
    <property type="term" value="C:cytoplasm"/>
    <property type="evidence" value="ECO:0007669"/>
    <property type="project" value="UniProtKB-SubCell"/>
</dbReference>
<reference evidence="11 12" key="2">
    <citation type="submission" date="2017-05" db="EMBL/GenBank/DDBJ databases">
        <title>Genome of Chryseobacterium haifense.</title>
        <authorList>
            <person name="Newman J.D."/>
        </authorList>
    </citation>
    <scope>NUCLEOTIDE SEQUENCE [LARGE SCALE GENOMIC DNA]</scope>
    <source>
        <strain evidence="11 12">DSM 19056</strain>
    </source>
</reference>
<name>A0A246BB93_9FLAO</name>
<dbReference type="NCBIfam" id="TIGR02432">
    <property type="entry name" value="lysidine_TilS_N"/>
    <property type="match status" value="1"/>
</dbReference>